<evidence type="ECO:0000256" key="1">
    <source>
        <dbReference type="ARBA" id="ARBA00023270"/>
    </source>
</evidence>
<keyword evidence="2" id="KW-0570">Pentose shunt</keyword>
<evidence type="ECO:0000256" key="2">
    <source>
        <dbReference type="RuleBase" id="RU000501"/>
    </source>
</evidence>
<comment type="pathway">
    <text evidence="2">Carbohydrate degradation; pentose phosphate pathway; D-glyceraldehyde 3-phosphate and beta-D-fructose 6-phosphate from D-ribose 5-phosphate and D-xylulose 5-phosphate (non-oxidative stage): step 2/3.</text>
</comment>
<dbReference type="GO" id="GO:0004801">
    <property type="term" value="F:transaldolase activity"/>
    <property type="evidence" value="ECO:0007669"/>
    <property type="project" value="UniProtKB-EC"/>
</dbReference>
<keyword evidence="4" id="KW-1185">Reference proteome</keyword>
<keyword evidence="2" id="KW-0808">Transferase</keyword>
<comment type="caution">
    <text evidence="3">The sequence shown here is derived from an EMBL/GenBank/DDBJ whole genome shotgun (WGS) entry which is preliminary data.</text>
</comment>
<dbReference type="OrthoDB" id="1711136at2759"/>
<accession>A0A5C3FGB7</accession>
<dbReference type="PANTHER" id="PTHR10683">
    <property type="entry name" value="TRANSALDOLASE"/>
    <property type="match status" value="1"/>
</dbReference>
<dbReference type="PROSITE" id="PS00958">
    <property type="entry name" value="TRANSALDOLASE_2"/>
    <property type="match status" value="1"/>
</dbReference>
<dbReference type="AlphaFoldDB" id="A0A5C3FGB7"/>
<organism evidence="3 4">
    <name type="scientific">Pseudozyma antarctica</name>
    <name type="common">Yeast</name>
    <name type="synonym">Candida antarctica</name>
    <dbReference type="NCBI Taxonomy" id="84753"/>
    <lineage>
        <taxon>Eukaryota</taxon>
        <taxon>Fungi</taxon>
        <taxon>Dikarya</taxon>
        <taxon>Basidiomycota</taxon>
        <taxon>Ustilaginomycotina</taxon>
        <taxon>Ustilaginomycetes</taxon>
        <taxon>Ustilaginales</taxon>
        <taxon>Ustilaginaceae</taxon>
        <taxon>Moesziomyces</taxon>
    </lineage>
</organism>
<evidence type="ECO:0000313" key="4">
    <source>
        <dbReference type="Proteomes" id="UP000325008"/>
    </source>
</evidence>
<dbReference type="SUPFAM" id="SSF51569">
    <property type="entry name" value="Aldolase"/>
    <property type="match status" value="1"/>
</dbReference>
<gene>
    <name evidence="3" type="ORF">PSANT_00890</name>
</gene>
<dbReference type="InterPro" id="IPR018225">
    <property type="entry name" value="Transaldolase_AS"/>
</dbReference>
<dbReference type="InterPro" id="IPR001585">
    <property type="entry name" value="TAL/FSA"/>
</dbReference>
<dbReference type="RefSeq" id="XP_014659945.1">
    <property type="nucleotide sequence ID" value="XM_014804459.1"/>
</dbReference>
<dbReference type="EMBL" id="OOIQ01000001">
    <property type="protein sequence ID" value="SPO43206.1"/>
    <property type="molecule type" value="Genomic_DNA"/>
</dbReference>
<proteinExistence type="predicted"/>
<sequence>MTIQHPAEIVHLASSLLAEVGRHSTVDIDNNQASVGLQHNLARRRMHELVKEEGKQGVEAQQQVLSELESLFTDMTSNQIIVAGTFKELAASEPGQAQKLLQTCVSTTKQIIAGTYDGQQLDSAMLDRLSVGAGGLTASESEEERLQQLASDVLTVHFGLLMLPNLVATGNLHAQTMTSKAYDLQATVRHARRFVALYELMSGGKVDSERVCIKIPTTVPGLQAMRYLSSGGKLDEFGVGGPLPEGRIQVLATTIFAVEQGLAAAQAAGALYTAPYINALAAHFFGAENPSAEKRAEAIDTGSRSVDETIVPLQRCLLRLRADHADIKTQVMAASFLSIDEAVALCGLDHMTLGAGILEGLAKTEVTAAYAAATQQARSMFVAAPDAELEQYGAVLAAQEAGQLGCGGWLHPDSRSLARLNAALTEDDRCRFMLADALARFTTSEIELRNLF</sequence>
<dbReference type="GO" id="GO:0009052">
    <property type="term" value="P:pentose-phosphate shunt, non-oxidative branch"/>
    <property type="evidence" value="ECO:0007669"/>
    <property type="project" value="TreeGrafter"/>
</dbReference>
<reference evidence="3" key="1">
    <citation type="submission" date="2018-03" db="EMBL/GenBank/DDBJ databases">
        <authorList>
            <person name="Guldener U."/>
        </authorList>
    </citation>
    <scope>NUCLEOTIDE SEQUENCE [LARGE SCALE GENOMIC DNA]</scope>
    <source>
        <strain evidence="3">ATCC34888</strain>
    </source>
</reference>
<dbReference type="InterPro" id="IPR013785">
    <property type="entry name" value="Aldolase_TIM"/>
</dbReference>
<evidence type="ECO:0000313" key="3">
    <source>
        <dbReference type="EMBL" id="SPO43206.1"/>
    </source>
</evidence>
<dbReference type="GO" id="GO:0005975">
    <property type="term" value="P:carbohydrate metabolic process"/>
    <property type="evidence" value="ECO:0007669"/>
    <property type="project" value="InterPro"/>
</dbReference>
<name>A0A5C3FGB7_PSEA2</name>
<dbReference type="UniPathway" id="UPA00115">
    <property type="reaction ID" value="UER00414"/>
</dbReference>
<dbReference type="Proteomes" id="UP000325008">
    <property type="component" value="Unassembled WGS sequence"/>
</dbReference>
<dbReference type="Gene3D" id="3.20.20.70">
    <property type="entry name" value="Aldolase class I"/>
    <property type="match status" value="1"/>
</dbReference>
<dbReference type="EC" id="2.2.1.2" evidence="2"/>
<dbReference type="Pfam" id="PF00923">
    <property type="entry name" value="TAL_FSA"/>
    <property type="match status" value="1"/>
</dbReference>
<protein>
    <recommendedName>
        <fullName evidence="2">Transaldolase</fullName>
        <ecNumber evidence="2">2.2.1.2</ecNumber>
    </recommendedName>
</protein>
<comment type="catalytic activity">
    <reaction evidence="2">
        <text>D-sedoheptulose 7-phosphate + D-glyceraldehyde 3-phosphate = D-erythrose 4-phosphate + beta-D-fructose 6-phosphate</text>
        <dbReference type="Rhea" id="RHEA:17053"/>
        <dbReference type="ChEBI" id="CHEBI:16897"/>
        <dbReference type="ChEBI" id="CHEBI:57483"/>
        <dbReference type="ChEBI" id="CHEBI:57634"/>
        <dbReference type="ChEBI" id="CHEBI:59776"/>
        <dbReference type="EC" id="2.2.1.2"/>
    </reaction>
</comment>
<keyword evidence="1" id="KW-0704">Schiff base</keyword>
<comment type="function">
    <text evidence="2">Catalyzes the rate-limiting step of the non-oxidative phase in the pentose phosphate pathway. Catalyzes the reversible conversion of sedheptulose-7-phosphate and D-glyceraldehyde 3-phosphate into erythrose-4-phosphate and beta-D-fructose 6-phosphate.</text>
</comment>
<dbReference type="PANTHER" id="PTHR10683:SF34">
    <property type="entry name" value="TRANSALDOLASE"/>
    <property type="match status" value="1"/>
</dbReference>